<dbReference type="RefSeq" id="WP_158441281.1">
    <property type="nucleotide sequence ID" value="NZ_SLWN01000011.1"/>
</dbReference>
<organism evidence="4 5">
    <name type="scientific">Kribbella steppae</name>
    <dbReference type="NCBI Taxonomy" id="2512223"/>
    <lineage>
        <taxon>Bacteria</taxon>
        <taxon>Bacillati</taxon>
        <taxon>Actinomycetota</taxon>
        <taxon>Actinomycetes</taxon>
        <taxon>Propionibacteriales</taxon>
        <taxon>Kribbellaceae</taxon>
        <taxon>Kribbella</taxon>
    </lineage>
</organism>
<accession>A0A4R2H5S8</accession>
<name>A0A4R2H5S8_9ACTN</name>
<evidence type="ECO:0000259" key="3">
    <source>
        <dbReference type="Pfam" id="PF11181"/>
    </source>
</evidence>
<keyword evidence="2" id="KW-1133">Transmembrane helix</keyword>
<feature type="transmembrane region" description="Helical" evidence="2">
    <location>
        <begin position="61"/>
        <end position="84"/>
    </location>
</feature>
<dbReference type="Pfam" id="PF11181">
    <property type="entry name" value="YflT"/>
    <property type="match status" value="1"/>
</dbReference>
<evidence type="ECO:0000256" key="2">
    <source>
        <dbReference type="SAM" id="Phobius"/>
    </source>
</evidence>
<dbReference type="AlphaFoldDB" id="A0A4R2H5S8"/>
<evidence type="ECO:0000256" key="1">
    <source>
        <dbReference type="SAM" id="MobiDB-lite"/>
    </source>
</evidence>
<reference evidence="4 5" key="1">
    <citation type="journal article" date="2015" name="Stand. Genomic Sci.">
        <title>Genomic Encyclopedia of Bacterial and Archaeal Type Strains, Phase III: the genomes of soil and plant-associated and newly described type strains.</title>
        <authorList>
            <person name="Whitman W.B."/>
            <person name="Woyke T."/>
            <person name="Klenk H.P."/>
            <person name="Zhou Y."/>
            <person name="Lilburn T.G."/>
            <person name="Beck B.J."/>
            <person name="De Vos P."/>
            <person name="Vandamme P."/>
            <person name="Eisen J.A."/>
            <person name="Garrity G."/>
            <person name="Hugenholtz P."/>
            <person name="Kyrpides N.C."/>
        </authorList>
    </citation>
    <scope>NUCLEOTIDE SEQUENCE [LARGE SCALE GENOMIC DNA]</scope>
    <source>
        <strain evidence="4 5">VKM Ac-2572</strain>
    </source>
</reference>
<protein>
    <recommendedName>
        <fullName evidence="3">General stress protein 17M-like domain-containing protein</fullName>
    </recommendedName>
</protein>
<dbReference type="OrthoDB" id="3826119at2"/>
<dbReference type="Proteomes" id="UP000294508">
    <property type="component" value="Unassembled WGS sequence"/>
</dbReference>
<feature type="transmembrane region" description="Helical" evidence="2">
    <location>
        <begin position="90"/>
        <end position="111"/>
    </location>
</feature>
<evidence type="ECO:0000313" key="4">
    <source>
        <dbReference type="EMBL" id="TCO21318.1"/>
    </source>
</evidence>
<feature type="region of interest" description="Disordered" evidence="1">
    <location>
        <begin position="158"/>
        <end position="177"/>
    </location>
</feature>
<sequence>MRPDQAPVVPSGVIASVSTLENAQRTVDYLRSYGMDAGSLSIVGADLRQARKRQGVPVAKLTAIGAAQGAVLGLLAGVFVTLVAETSLTGLAVVVWGFVYGVLLGTLWGLFRGLIRNRPDVVATEVVPTRFEIRCPDEELSVAQTLLADADDVDDGRVERQAIADAPPEKPAHRDAA</sequence>
<dbReference type="EMBL" id="SLWN01000011">
    <property type="protein sequence ID" value="TCO21318.1"/>
    <property type="molecule type" value="Genomic_DNA"/>
</dbReference>
<comment type="caution">
    <text evidence="4">The sequence shown here is derived from an EMBL/GenBank/DDBJ whole genome shotgun (WGS) entry which is preliminary data.</text>
</comment>
<proteinExistence type="predicted"/>
<keyword evidence="2" id="KW-0812">Transmembrane</keyword>
<gene>
    <name evidence="4" type="ORF">EV652_111229</name>
</gene>
<keyword evidence="2" id="KW-0472">Membrane</keyword>
<dbReference type="InterPro" id="IPR025889">
    <property type="entry name" value="GSP17M-like_dom"/>
</dbReference>
<evidence type="ECO:0000313" key="5">
    <source>
        <dbReference type="Proteomes" id="UP000294508"/>
    </source>
</evidence>
<keyword evidence="5" id="KW-1185">Reference proteome</keyword>
<feature type="domain" description="General stress protein 17M-like" evidence="3">
    <location>
        <begin position="13"/>
        <end position="79"/>
    </location>
</feature>